<organism evidence="10 11">
    <name type="scientific">Heterodera trifolii</name>
    <dbReference type="NCBI Taxonomy" id="157864"/>
    <lineage>
        <taxon>Eukaryota</taxon>
        <taxon>Metazoa</taxon>
        <taxon>Ecdysozoa</taxon>
        <taxon>Nematoda</taxon>
        <taxon>Chromadorea</taxon>
        <taxon>Rhabditida</taxon>
        <taxon>Tylenchina</taxon>
        <taxon>Tylenchomorpha</taxon>
        <taxon>Tylenchoidea</taxon>
        <taxon>Heteroderidae</taxon>
        <taxon>Heteroderinae</taxon>
        <taxon>Heterodera</taxon>
    </lineage>
</organism>
<evidence type="ECO:0000256" key="6">
    <source>
        <dbReference type="ARBA" id="ARBA00022989"/>
    </source>
</evidence>
<dbReference type="GO" id="GO:0016020">
    <property type="term" value="C:membrane"/>
    <property type="evidence" value="ECO:0007669"/>
    <property type="project" value="UniProtKB-SubCell"/>
</dbReference>
<keyword evidence="4 9" id="KW-0812">Transmembrane</keyword>
<keyword evidence="5" id="KW-0677">Repeat</keyword>
<evidence type="ECO:0000256" key="2">
    <source>
        <dbReference type="ARBA" id="ARBA00006375"/>
    </source>
</evidence>
<evidence type="ECO:0000256" key="7">
    <source>
        <dbReference type="ARBA" id="ARBA00023136"/>
    </source>
</evidence>
<name>A0ABD2KP52_9BILA</name>
<feature type="transmembrane region" description="Helical" evidence="9">
    <location>
        <begin position="233"/>
        <end position="253"/>
    </location>
</feature>
<evidence type="ECO:0000313" key="11">
    <source>
        <dbReference type="Proteomes" id="UP001620626"/>
    </source>
</evidence>
<keyword evidence="3" id="KW-0813">Transport</keyword>
<dbReference type="Gene3D" id="1.50.40.10">
    <property type="entry name" value="Mitochondrial carrier domain"/>
    <property type="match status" value="1"/>
</dbReference>
<dbReference type="Proteomes" id="UP001620626">
    <property type="component" value="Unassembled WGS sequence"/>
</dbReference>
<comment type="caution">
    <text evidence="10">The sequence shown here is derived from an EMBL/GenBank/DDBJ whole genome shotgun (WGS) entry which is preliminary data.</text>
</comment>
<evidence type="ECO:0000256" key="9">
    <source>
        <dbReference type="SAM" id="Phobius"/>
    </source>
</evidence>
<feature type="transmembrane region" description="Helical" evidence="9">
    <location>
        <begin position="300"/>
        <end position="319"/>
    </location>
</feature>
<evidence type="ECO:0000256" key="1">
    <source>
        <dbReference type="ARBA" id="ARBA00004370"/>
    </source>
</evidence>
<sequence length="428" mass="48395">MCCYSCSSKWMCWCGFHVTTGSLIVAWINVLAGIYGFVSVINLLSYNLYIFDIINTISGILLLCGSVPIIVGEMRGKRTSKMYRPFLIITVISLAFIALAVIIATVLLFTIERRIYAFDFYYLWSYTFPLIVSIWLYSIVYRAYKFVQQNEEQKNGGQYGPNVKQYQQNANATAKLLGRDAQHFAANGMRGLYRELSAASIASPISWGLYLQFYDRIRAQLHTVPDWPIVDNLLAGSVTGALILSVTNPLWVCKTRMCLQYDAPRLYKGVLAGTVKQLPYSVITYIVYEQTRYAILSYKSITYFLFVLATNIFLTNLPWQYDKEEEKMDEHIAKQQQTMKGNENATEDELDATNGNTDIVVGIAADEIADAREAEMRAAARADSDASAFSDEENTEPVKFERGTTQKGHCVFGTELLSEDMSSYRPPR</sequence>
<keyword evidence="6 9" id="KW-1133">Transmembrane helix</keyword>
<accession>A0ABD2KP52</accession>
<protein>
    <submittedName>
        <fullName evidence="10">Uncharacterized protein</fullName>
    </submittedName>
</protein>
<feature type="transmembrane region" description="Helical" evidence="9">
    <location>
        <begin position="123"/>
        <end position="144"/>
    </location>
</feature>
<dbReference type="PANTHER" id="PTHR45683">
    <property type="entry name" value="MITOCHONDRIAL NICOTINAMIDE ADENINE DINUCLEOTIDE TRANSPORTER 1-RELATED-RELATED"/>
    <property type="match status" value="1"/>
</dbReference>
<dbReference type="InterPro" id="IPR044712">
    <property type="entry name" value="SLC25A32-like"/>
</dbReference>
<feature type="region of interest" description="Disordered" evidence="8">
    <location>
        <begin position="381"/>
        <end position="405"/>
    </location>
</feature>
<evidence type="ECO:0000256" key="3">
    <source>
        <dbReference type="ARBA" id="ARBA00022448"/>
    </source>
</evidence>
<comment type="subcellular location">
    <subcellularLocation>
        <location evidence="1">Membrane</location>
    </subcellularLocation>
</comment>
<keyword evidence="7 9" id="KW-0472">Membrane</keyword>
<proteinExistence type="inferred from homology"/>
<evidence type="ECO:0000256" key="4">
    <source>
        <dbReference type="ARBA" id="ARBA00022692"/>
    </source>
</evidence>
<comment type="similarity">
    <text evidence="2">Belongs to the mitochondrial carrier (TC 2.A.29) family.</text>
</comment>
<dbReference type="SUPFAM" id="SSF103506">
    <property type="entry name" value="Mitochondrial carrier"/>
    <property type="match status" value="1"/>
</dbReference>
<evidence type="ECO:0000256" key="8">
    <source>
        <dbReference type="SAM" id="MobiDB-lite"/>
    </source>
</evidence>
<feature type="transmembrane region" description="Helical" evidence="9">
    <location>
        <begin position="12"/>
        <end position="37"/>
    </location>
</feature>
<dbReference type="AlphaFoldDB" id="A0ABD2KP52"/>
<evidence type="ECO:0000313" key="10">
    <source>
        <dbReference type="EMBL" id="KAL3104731.1"/>
    </source>
</evidence>
<dbReference type="EMBL" id="JBICBT010000701">
    <property type="protein sequence ID" value="KAL3104731.1"/>
    <property type="molecule type" value="Genomic_DNA"/>
</dbReference>
<feature type="transmembrane region" description="Helical" evidence="9">
    <location>
        <begin position="83"/>
        <end position="111"/>
    </location>
</feature>
<keyword evidence="11" id="KW-1185">Reference proteome</keyword>
<feature type="transmembrane region" description="Helical" evidence="9">
    <location>
        <begin position="196"/>
        <end position="213"/>
    </location>
</feature>
<reference evidence="10 11" key="1">
    <citation type="submission" date="2024-10" db="EMBL/GenBank/DDBJ databases">
        <authorList>
            <person name="Kim D."/>
        </authorList>
    </citation>
    <scope>NUCLEOTIDE SEQUENCE [LARGE SCALE GENOMIC DNA]</scope>
    <source>
        <strain evidence="10">BH-2024</strain>
    </source>
</reference>
<dbReference type="InterPro" id="IPR023395">
    <property type="entry name" value="MCP_dom_sf"/>
</dbReference>
<feature type="transmembrane region" description="Helical" evidence="9">
    <location>
        <begin position="49"/>
        <end position="71"/>
    </location>
</feature>
<gene>
    <name evidence="10" type="ORF">niasHT_022975</name>
</gene>
<evidence type="ECO:0000256" key="5">
    <source>
        <dbReference type="ARBA" id="ARBA00022737"/>
    </source>
</evidence>